<dbReference type="SMART" id="SM00240">
    <property type="entry name" value="FHA"/>
    <property type="match status" value="1"/>
</dbReference>
<evidence type="ECO:0000256" key="7">
    <source>
        <dbReference type="SAM" id="MobiDB-lite"/>
    </source>
</evidence>
<feature type="compositionally biased region" description="Basic and acidic residues" evidence="7">
    <location>
        <begin position="144"/>
        <end position="160"/>
    </location>
</feature>
<dbReference type="InterPro" id="IPR008984">
    <property type="entry name" value="SMAD_FHA_dom_sf"/>
</dbReference>
<dbReference type="InterPro" id="IPR001965">
    <property type="entry name" value="Znf_PHD"/>
</dbReference>
<evidence type="ECO:0000256" key="2">
    <source>
        <dbReference type="ARBA" id="ARBA00022723"/>
    </source>
</evidence>
<dbReference type="Proteomes" id="UP000507470">
    <property type="component" value="Unassembled WGS sequence"/>
</dbReference>
<dbReference type="GO" id="GO:0005634">
    <property type="term" value="C:nucleus"/>
    <property type="evidence" value="ECO:0007669"/>
    <property type="project" value="UniProtKB-SubCell"/>
</dbReference>
<evidence type="ECO:0000256" key="4">
    <source>
        <dbReference type="ARBA" id="ARBA00022833"/>
    </source>
</evidence>
<dbReference type="Gene3D" id="3.30.40.10">
    <property type="entry name" value="Zinc/RING finger domain, C3HC4 (zinc finger)"/>
    <property type="match status" value="1"/>
</dbReference>
<evidence type="ECO:0000256" key="3">
    <source>
        <dbReference type="ARBA" id="ARBA00022771"/>
    </source>
</evidence>
<keyword evidence="4" id="KW-0862">Zinc</keyword>
<keyword evidence="3 6" id="KW-0863">Zinc-finger</keyword>
<dbReference type="SUPFAM" id="SSF57903">
    <property type="entry name" value="FYVE/PHD zinc finger"/>
    <property type="match status" value="1"/>
</dbReference>
<dbReference type="EMBL" id="CACVKT020006392">
    <property type="protein sequence ID" value="CAC5401232.1"/>
    <property type="molecule type" value="Genomic_DNA"/>
</dbReference>
<dbReference type="InterPro" id="IPR042803">
    <property type="entry name" value="TCF19"/>
</dbReference>
<dbReference type="InterPro" id="IPR000253">
    <property type="entry name" value="FHA_dom"/>
</dbReference>
<name>A0A6J8D1V1_MYTCO</name>
<proteinExistence type="predicted"/>
<evidence type="ECO:0000256" key="6">
    <source>
        <dbReference type="PROSITE-ProRule" id="PRU00146"/>
    </source>
</evidence>
<protein>
    <recommendedName>
        <fullName evidence="12">FHA domain-containing protein</fullName>
    </recommendedName>
</protein>
<dbReference type="SUPFAM" id="SSF49879">
    <property type="entry name" value="SMAD/FHA domain"/>
    <property type="match status" value="1"/>
</dbReference>
<evidence type="ECO:0000313" key="10">
    <source>
        <dbReference type="EMBL" id="CAC5401232.1"/>
    </source>
</evidence>
<keyword evidence="5" id="KW-0539">Nucleus</keyword>
<dbReference type="InterPro" id="IPR013083">
    <property type="entry name" value="Znf_RING/FYVE/PHD"/>
</dbReference>
<dbReference type="PROSITE" id="PS50006">
    <property type="entry name" value="FHA_DOMAIN"/>
    <property type="match status" value="1"/>
</dbReference>
<feature type="compositionally biased region" description="Basic residues" evidence="7">
    <location>
        <begin position="294"/>
        <end position="303"/>
    </location>
</feature>
<feature type="domain" description="PHD-type" evidence="9">
    <location>
        <begin position="513"/>
        <end position="566"/>
    </location>
</feature>
<feature type="compositionally biased region" description="Low complexity" evidence="7">
    <location>
        <begin position="397"/>
        <end position="408"/>
    </location>
</feature>
<comment type="subcellular location">
    <subcellularLocation>
        <location evidence="1">Nucleus</location>
    </subcellularLocation>
</comment>
<dbReference type="AlphaFoldDB" id="A0A6J8D1V1"/>
<dbReference type="Gene3D" id="2.60.200.20">
    <property type="match status" value="1"/>
</dbReference>
<evidence type="ECO:0000313" key="11">
    <source>
        <dbReference type="Proteomes" id="UP000507470"/>
    </source>
</evidence>
<feature type="compositionally biased region" description="Basic residues" evidence="7">
    <location>
        <begin position="442"/>
        <end position="458"/>
    </location>
</feature>
<feature type="domain" description="FHA" evidence="8">
    <location>
        <begin position="34"/>
        <end position="91"/>
    </location>
</feature>
<dbReference type="OrthoDB" id="436852at2759"/>
<organism evidence="10 11">
    <name type="scientific">Mytilus coruscus</name>
    <name type="common">Sea mussel</name>
    <dbReference type="NCBI Taxonomy" id="42192"/>
    <lineage>
        <taxon>Eukaryota</taxon>
        <taxon>Metazoa</taxon>
        <taxon>Spiralia</taxon>
        <taxon>Lophotrochozoa</taxon>
        <taxon>Mollusca</taxon>
        <taxon>Bivalvia</taxon>
        <taxon>Autobranchia</taxon>
        <taxon>Pteriomorphia</taxon>
        <taxon>Mytilida</taxon>
        <taxon>Mytiloidea</taxon>
        <taxon>Mytilidae</taxon>
        <taxon>Mytilinae</taxon>
        <taxon>Mytilus</taxon>
    </lineage>
</organism>
<dbReference type="GO" id="GO:0008270">
    <property type="term" value="F:zinc ion binding"/>
    <property type="evidence" value="ECO:0007669"/>
    <property type="project" value="UniProtKB-KW"/>
</dbReference>
<dbReference type="InterPro" id="IPR019787">
    <property type="entry name" value="Znf_PHD-finger"/>
</dbReference>
<dbReference type="Pfam" id="PF00498">
    <property type="entry name" value="FHA"/>
    <property type="match status" value="1"/>
</dbReference>
<evidence type="ECO:0000256" key="5">
    <source>
        <dbReference type="ARBA" id="ARBA00023242"/>
    </source>
</evidence>
<evidence type="ECO:0000259" key="9">
    <source>
        <dbReference type="PROSITE" id="PS50016"/>
    </source>
</evidence>
<feature type="compositionally biased region" description="Pro residues" evidence="7">
    <location>
        <begin position="461"/>
        <end position="481"/>
    </location>
</feature>
<accession>A0A6J8D1V1</accession>
<dbReference type="InterPro" id="IPR011011">
    <property type="entry name" value="Znf_FYVE_PHD"/>
</dbReference>
<reference evidence="10 11" key="1">
    <citation type="submission" date="2020-06" db="EMBL/GenBank/DDBJ databases">
        <authorList>
            <person name="Li R."/>
            <person name="Bekaert M."/>
        </authorList>
    </citation>
    <scope>NUCLEOTIDE SEQUENCE [LARGE SCALE GENOMIC DNA]</scope>
    <source>
        <strain evidence="11">wild</strain>
    </source>
</reference>
<evidence type="ECO:0000259" key="8">
    <source>
        <dbReference type="PROSITE" id="PS50006"/>
    </source>
</evidence>
<feature type="region of interest" description="Disordered" evidence="7">
    <location>
        <begin position="287"/>
        <end position="504"/>
    </location>
</feature>
<dbReference type="SMART" id="SM00249">
    <property type="entry name" value="PHD"/>
    <property type="match status" value="1"/>
</dbReference>
<evidence type="ECO:0008006" key="12">
    <source>
        <dbReference type="Google" id="ProtNLM"/>
    </source>
</evidence>
<dbReference type="PANTHER" id="PTHR15464:SF1">
    <property type="entry name" value="TRANSCRIPTION FACTOR 19"/>
    <property type="match status" value="1"/>
</dbReference>
<dbReference type="PROSITE" id="PS50016">
    <property type="entry name" value="ZF_PHD_2"/>
    <property type="match status" value="1"/>
</dbReference>
<dbReference type="GO" id="GO:0010468">
    <property type="term" value="P:regulation of gene expression"/>
    <property type="evidence" value="ECO:0007669"/>
    <property type="project" value="InterPro"/>
</dbReference>
<sequence length="566" mass="63664">MGSDEDYVYQLRRTGAAASYPNIKDVMKLKMGITRFGRSTDNDYYLDSAKLKNFISRSHAEIHAKKSEDGQYVFVLHNKGLNGTFINDIKMNQFILLQEGDKITFGHTNGFKLEPGQRANQPNSEFEFVFEKVPARFAEADSTSEVRDVKILSSPESDHKKSPKSPKSPSKLKRQSDINSYLSKHSKDSEKLEIKSHDSSHNSMSPDHRSFDHDLSSPDAKYSEHSMSPLIPQNAPRELSTLVVSEEEEYEEPVDEKPDIFEMKKGRESKVFNYAEDSEDEYFAMEAKTVPVKTKGKRGRKKSTTPVQARAPKSRSPPTKKKVLISPMRRIERDSSPEVELPSPGSVSSMSNRSDHSHHHEESHNDRRDSMDRDPFNFSDDSDSDSNKKKGKKAAKGRPPGSKSKGPGPSLGSGPGRGRGRKAKNIQPKVELDVAEEDEKPAKKRKKTAISPQPRKKTAASPPPPPRPPASPSPPPPPPPKSSDKVQKKRRGRQPSGAEGYSELEDGVEWYEEEKCAAEKCKRPKNKRVKWVQCDLCDEWYHTVCVGCQYESVKDKNIEFSCGYCN</sequence>
<feature type="region of interest" description="Disordered" evidence="7">
    <location>
        <begin position="144"/>
        <end position="239"/>
    </location>
</feature>
<gene>
    <name evidence="10" type="ORF">MCOR_35334</name>
</gene>
<keyword evidence="11" id="KW-1185">Reference proteome</keyword>
<dbReference type="PANTHER" id="PTHR15464">
    <property type="entry name" value="TRANSCRIPTION FACTOR 19"/>
    <property type="match status" value="1"/>
</dbReference>
<feature type="compositionally biased region" description="Basic and acidic residues" evidence="7">
    <location>
        <begin position="353"/>
        <end position="375"/>
    </location>
</feature>
<feature type="compositionally biased region" description="Basic and acidic residues" evidence="7">
    <location>
        <begin position="185"/>
        <end position="224"/>
    </location>
</feature>
<keyword evidence="2" id="KW-0479">Metal-binding</keyword>
<evidence type="ECO:0000256" key="1">
    <source>
        <dbReference type="ARBA" id="ARBA00004123"/>
    </source>
</evidence>